<dbReference type="CDD" id="cd00200">
    <property type="entry name" value="WD40"/>
    <property type="match status" value="1"/>
</dbReference>
<keyword evidence="4" id="KW-0677">Repeat</keyword>
<dbReference type="InterPro" id="IPR019775">
    <property type="entry name" value="WD40_repeat_CS"/>
</dbReference>
<reference evidence="9" key="1">
    <citation type="submission" date="2021-01" db="EMBL/GenBank/DDBJ databases">
        <authorList>
            <person name="Corre E."/>
            <person name="Pelletier E."/>
            <person name="Niang G."/>
            <person name="Scheremetjew M."/>
            <person name="Finn R."/>
            <person name="Kale V."/>
            <person name="Holt S."/>
            <person name="Cochrane G."/>
            <person name="Meng A."/>
            <person name="Brown T."/>
            <person name="Cohen L."/>
        </authorList>
    </citation>
    <scope>NUCLEOTIDE SEQUENCE</scope>
    <source>
        <strain evidence="9">CCMP1374</strain>
    </source>
</reference>
<dbReference type="PANTHER" id="PTHR19924">
    <property type="entry name" value="UTP15 U3 SMALL NUCLEOLAR RNA-ASSOCIATED PROTEIN 15 FAMILY MEMBER"/>
    <property type="match status" value="1"/>
</dbReference>
<dbReference type="InterPro" id="IPR018983">
    <property type="entry name" value="U3_snoRNA-assocProt_15_C"/>
</dbReference>
<dbReference type="GO" id="GO:0045943">
    <property type="term" value="P:positive regulation of transcription by RNA polymerase I"/>
    <property type="evidence" value="ECO:0007669"/>
    <property type="project" value="TreeGrafter"/>
</dbReference>
<sequence>MLAAGDDAGTVQIFDLGSRAVMRTFRGHQRAVHVARFTPDGSNVFTASDDQRAICWDVAAETQVRRFDGHTDFVRCGALNPNSPKLLVTGSYDHTVRLWDVNSPKCIMELQHAAPVEDLVLLPGGGMLATASGNTMSVWDILSGGRVLQTVCAHSKTITSLCADASGSHLLSASLDHMVKVYELRRYKVVGSLKYAAPLLSVALSPASSHLVVGMSDNSLCVRRQATGSREAGAGGAEARSRNGEASDLQNVGLPGQVAADKSAPLPQDGSTYRYFLRGRNHAPQPGQMVVERASANRLSSFDKALKSFKYHEAFDAALINGSPDIVVAVIEELVQRNGLRIALQGRDQHTLEPVVAFLVRQITAPPFAAVLIGVANLLLDMYAPVLGKSAAIDELFVKLRNTLEAEMRLQAELAQLMGAMDVLLAGAMPTVGAKQPLPPAAHQPGQEALGSRPAAEAMTVTER</sequence>
<evidence type="ECO:0000256" key="3">
    <source>
        <dbReference type="ARBA" id="ARBA00022574"/>
    </source>
</evidence>
<evidence type="ECO:0000313" key="9">
    <source>
        <dbReference type="EMBL" id="CAD8475490.1"/>
    </source>
</evidence>
<gene>
    <name evidence="9" type="ORF">PANT1444_LOCUS4329</name>
</gene>
<dbReference type="Pfam" id="PF09384">
    <property type="entry name" value="UTP15_C"/>
    <property type="match status" value="1"/>
</dbReference>
<proteinExistence type="predicted"/>
<comment type="subcellular location">
    <subcellularLocation>
        <location evidence="1">Nucleus</location>
        <location evidence="1">Nucleolus</location>
    </subcellularLocation>
</comment>
<evidence type="ECO:0000256" key="1">
    <source>
        <dbReference type="ARBA" id="ARBA00004604"/>
    </source>
</evidence>
<dbReference type="PROSITE" id="PS00678">
    <property type="entry name" value="WD_REPEATS_1"/>
    <property type="match status" value="1"/>
</dbReference>
<evidence type="ECO:0000256" key="2">
    <source>
        <dbReference type="ARBA" id="ARBA00022552"/>
    </source>
</evidence>
<dbReference type="Gene3D" id="2.130.10.10">
    <property type="entry name" value="YVTN repeat-like/Quinoprotein amine dehydrogenase"/>
    <property type="match status" value="2"/>
</dbReference>
<feature type="repeat" description="WD" evidence="6">
    <location>
        <begin position="67"/>
        <end position="109"/>
    </location>
</feature>
<name>A0A7S0HDF7_9EUKA</name>
<organism evidence="9">
    <name type="scientific">Phaeocystis antarctica</name>
    <dbReference type="NCBI Taxonomy" id="33657"/>
    <lineage>
        <taxon>Eukaryota</taxon>
        <taxon>Haptista</taxon>
        <taxon>Haptophyta</taxon>
        <taxon>Prymnesiophyceae</taxon>
        <taxon>Phaeocystales</taxon>
        <taxon>Phaeocystaceae</taxon>
        <taxon>Phaeocystis</taxon>
    </lineage>
</organism>
<dbReference type="PROSITE" id="PS50082">
    <property type="entry name" value="WD_REPEATS_2"/>
    <property type="match status" value="3"/>
</dbReference>
<dbReference type="InterPro" id="IPR020472">
    <property type="entry name" value="WD40_PAC1"/>
</dbReference>
<evidence type="ECO:0000256" key="7">
    <source>
        <dbReference type="SAM" id="MobiDB-lite"/>
    </source>
</evidence>
<feature type="repeat" description="WD" evidence="6">
    <location>
        <begin position="25"/>
        <end position="66"/>
    </location>
</feature>
<dbReference type="PRINTS" id="PR00320">
    <property type="entry name" value="GPROTEINBRPT"/>
</dbReference>
<dbReference type="PROSITE" id="PS50294">
    <property type="entry name" value="WD_REPEATS_REGION"/>
    <property type="match status" value="2"/>
</dbReference>
<accession>A0A7S0HDF7</accession>
<feature type="repeat" description="WD" evidence="6">
    <location>
        <begin position="151"/>
        <end position="192"/>
    </location>
</feature>
<evidence type="ECO:0000256" key="4">
    <source>
        <dbReference type="ARBA" id="ARBA00022737"/>
    </source>
</evidence>
<protein>
    <recommendedName>
        <fullName evidence="8">U3 small nucleolar RNA-associated protein 15 C-terminal domain-containing protein</fullName>
    </recommendedName>
</protein>
<dbReference type="AlphaFoldDB" id="A0A7S0HDF7"/>
<feature type="domain" description="U3 small nucleolar RNA-associated protein 15 C-terminal" evidence="8">
    <location>
        <begin position="282"/>
        <end position="424"/>
    </location>
</feature>
<dbReference type="GO" id="GO:0005730">
    <property type="term" value="C:nucleolus"/>
    <property type="evidence" value="ECO:0007669"/>
    <property type="project" value="UniProtKB-SubCell"/>
</dbReference>
<dbReference type="Pfam" id="PF00400">
    <property type="entry name" value="WD40"/>
    <property type="match status" value="4"/>
</dbReference>
<keyword evidence="3 6" id="KW-0853">WD repeat</keyword>
<feature type="region of interest" description="Disordered" evidence="7">
    <location>
        <begin position="231"/>
        <end position="250"/>
    </location>
</feature>
<evidence type="ECO:0000256" key="6">
    <source>
        <dbReference type="PROSITE-ProRule" id="PRU00221"/>
    </source>
</evidence>
<dbReference type="EMBL" id="HBEP01007646">
    <property type="protein sequence ID" value="CAD8475490.1"/>
    <property type="molecule type" value="Transcribed_RNA"/>
</dbReference>
<keyword evidence="5" id="KW-0539">Nucleus</keyword>
<dbReference type="InterPro" id="IPR001680">
    <property type="entry name" value="WD40_rpt"/>
</dbReference>
<dbReference type="GO" id="GO:0006364">
    <property type="term" value="P:rRNA processing"/>
    <property type="evidence" value="ECO:0007669"/>
    <property type="project" value="UniProtKB-KW"/>
</dbReference>
<dbReference type="InterPro" id="IPR015943">
    <property type="entry name" value="WD40/YVTN_repeat-like_dom_sf"/>
</dbReference>
<feature type="region of interest" description="Disordered" evidence="7">
    <location>
        <begin position="435"/>
        <end position="464"/>
    </location>
</feature>
<dbReference type="SUPFAM" id="SSF50978">
    <property type="entry name" value="WD40 repeat-like"/>
    <property type="match status" value="1"/>
</dbReference>
<evidence type="ECO:0000256" key="5">
    <source>
        <dbReference type="ARBA" id="ARBA00023242"/>
    </source>
</evidence>
<dbReference type="PANTHER" id="PTHR19924:SF26">
    <property type="entry name" value="U3 SMALL NUCLEOLAR RNA-ASSOCIATED PROTEIN 15 HOMOLOG"/>
    <property type="match status" value="1"/>
</dbReference>
<dbReference type="SMART" id="SM00320">
    <property type="entry name" value="WD40"/>
    <property type="match status" value="5"/>
</dbReference>
<evidence type="ECO:0000259" key="8">
    <source>
        <dbReference type="Pfam" id="PF09384"/>
    </source>
</evidence>
<keyword evidence="2" id="KW-0698">rRNA processing</keyword>
<dbReference type="InterPro" id="IPR036322">
    <property type="entry name" value="WD40_repeat_dom_sf"/>
</dbReference>